<dbReference type="InterPro" id="IPR010296">
    <property type="entry name" value="DUF899_thioredox"/>
</dbReference>
<dbReference type="Pfam" id="PF05988">
    <property type="entry name" value="DUF899"/>
    <property type="match status" value="1"/>
</dbReference>
<dbReference type="Proteomes" id="UP000634668">
    <property type="component" value="Unassembled WGS sequence"/>
</dbReference>
<keyword evidence="3" id="KW-1185">Reference proteome</keyword>
<protein>
    <recommendedName>
        <fullName evidence="4">DUF899 domain-containing protein</fullName>
    </recommendedName>
</protein>
<sequence length="247" mass="29064">MKKEAYSLPDIVSRDEWLKKRKALLIEEKEFTKQHEKINARRRQLPMVEVNKEYIFDGPEGKESLLELFKGRNQLIVQHFMFDPEWNEGCKGCSFQTDNIGNLAHLHARNVTLVLVSRAPLEKLEKFKKRMGWTIPWYSSFDNDFNYDYHVTIDADRGSHVYNYEDISTLGENWKNWKGEQPGNSVFIRKGDSIFHTYSSYERGCELLMGTLNYLDLTALGRQEDWEKPEGRGSDKPGSWWGLHDKY</sequence>
<reference evidence="2" key="2">
    <citation type="submission" date="2020-09" db="EMBL/GenBank/DDBJ databases">
        <authorList>
            <person name="Sun Q."/>
            <person name="Kim S."/>
        </authorList>
    </citation>
    <scope>NUCLEOTIDE SEQUENCE</scope>
    <source>
        <strain evidence="2">KCTC 12113</strain>
    </source>
</reference>
<dbReference type="Gene3D" id="3.40.30.10">
    <property type="entry name" value="Glutaredoxin"/>
    <property type="match status" value="1"/>
</dbReference>
<name>A0A918J0M9_9FLAO</name>
<comment type="caution">
    <text evidence="2">The sequence shown here is derived from an EMBL/GenBank/DDBJ whole genome shotgun (WGS) entry which is preliminary data.</text>
</comment>
<gene>
    <name evidence="2" type="ORF">GCM10007383_27930</name>
</gene>
<evidence type="ECO:0008006" key="4">
    <source>
        <dbReference type="Google" id="ProtNLM"/>
    </source>
</evidence>
<organism evidence="2 3">
    <name type="scientific">Arenibacter certesii</name>
    <dbReference type="NCBI Taxonomy" id="228955"/>
    <lineage>
        <taxon>Bacteria</taxon>
        <taxon>Pseudomonadati</taxon>
        <taxon>Bacteroidota</taxon>
        <taxon>Flavobacteriia</taxon>
        <taxon>Flavobacteriales</taxon>
        <taxon>Flavobacteriaceae</taxon>
        <taxon>Arenibacter</taxon>
    </lineage>
</organism>
<feature type="region of interest" description="Disordered" evidence="1">
    <location>
        <begin position="226"/>
        <end position="247"/>
    </location>
</feature>
<feature type="compositionally biased region" description="Basic and acidic residues" evidence="1">
    <location>
        <begin position="226"/>
        <end position="235"/>
    </location>
</feature>
<dbReference type="SUPFAM" id="SSF52833">
    <property type="entry name" value="Thioredoxin-like"/>
    <property type="match status" value="1"/>
</dbReference>
<dbReference type="InterPro" id="IPR036249">
    <property type="entry name" value="Thioredoxin-like_sf"/>
</dbReference>
<dbReference type="AlphaFoldDB" id="A0A918J0M9"/>
<accession>A0A918J0M9</accession>
<proteinExistence type="predicted"/>
<dbReference type="EMBL" id="BMWP01000020">
    <property type="protein sequence ID" value="GGW41573.1"/>
    <property type="molecule type" value="Genomic_DNA"/>
</dbReference>
<evidence type="ECO:0000313" key="2">
    <source>
        <dbReference type="EMBL" id="GGW41573.1"/>
    </source>
</evidence>
<dbReference type="RefSeq" id="WP_034235670.1">
    <property type="nucleotide sequence ID" value="NZ_BMWP01000020.1"/>
</dbReference>
<evidence type="ECO:0000256" key="1">
    <source>
        <dbReference type="SAM" id="MobiDB-lite"/>
    </source>
</evidence>
<reference evidence="2" key="1">
    <citation type="journal article" date="2014" name="Int. J. Syst. Evol. Microbiol.">
        <title>Complete genome sequence of Corynebacterium casei LMG S-19264T (=DSM 44701T), isolated from a smear-ripened cheese.</title>
        <authorList>
            <consortium name="US DOE Joint Genome Institute (JGI-PGF)"/>
            <person name="Walter F."/>
            <person name="Albersmeier A."/>
            <person name="Kalinowski J."/>
            <person name="Ruckert C."/>
        </authorList>
    </citation>
    <scope>NUCLEOTIDE SEQUENCE</scope>
    <source>
        <strain evidence="2">KCTC 12113</strain>
    </source>
</reference>
<evidence type="ECO:0000313" key="3">
    <source>
        <dbReference type="Proteomes" id="UP000634668"/>
    </source>
</evidence>